<name>A0A497ES67_9CREN</name>
<dbReference type="AlphaFoldDB" id="A0A497ES67"/>
<dbReference type="EMBL" id="QMQV01000014">
    <property type="protein sequence ID" value="RLE50049.1"/>
    <property type="molecule type" value="Genomic_DNA"/>
</dbReference>
<reference evidence="1 2" key="1">
    <citation type="submission" date="2018-06" db="EMBL/GenBank/DDBJ databases">
        <title>Extensive metabolic versatility and redundancy in microbially diverse, dynamic hydrothermal sediments.</title>
        <authorList>
            <person name="Dombrowski N."/>
            <person name="Teske A."/>
            <person name="Baker B.J."/>
        </authorList>
    </citation>
    <scope>NUCLEOTIDE SEQUENCE [LARGE SCALE GENOMIC DNA]</scope>
    <source>
        <strain evidence="1">B66_G16</strain>
    </source>
</reference>
<evidence type="ECO:0000313" key="2">
    <source>
        <dbReference type="Proteomes" id="UP000278475"/>
    </source>
</evidence>
<proteinExistence type="predicted"/>
<protein>
    <submittedName>
        <fullName evidence="1">Uncharacterized protein</fullName>
    </submittedName>
</protein>
<dbReference type="Proteomes" id="UP000278475">
    <property type="component" value="Unassembled WGS sequence"/>
</dbReference>
<organism evidence="1 2">
    <name type="scientific">Thermoproteota archaeon</name>
    <dbReference type="NCBI Taxonomy" id="2056631"/>
    <lineage>
        <taxon>Archaea</taxon>
        <taxon>Thermoproteota</taxon>
    </lineage>
</organism>
<comment type="caution">
    <text evidence="1">The sequence shown here is derived from an EMBL/GenBank/DDBJ whole genome shotgun (WGS) entry which is preliminary data.</text>
</comment>
<accession>A0A497ES67</accession>
<gene>
    <name evidence="1" type="ORF">DRJ31_02640</name>
</gene>
<sequence>MSRALKFSIVALSFFLSFTALDLMPPIYHHPSFLNAACRTLVIDLPGVLQEPIGGDEVVILKKLGIDDFRVLGASKADIIIYVGHGLEANASGLFISLGDYAIETSKPYSIYAGLMHLGLSSLGAIGRGYIPFYGEELVVVTSNIMRFSLPFKDKVFVLITCGSEKAVKFAEAILRSGAKLVAFRGRHELIDACWASHVVRELLAAQDLGELKLLLEGYGFAILERDEELFR</sequence>
<evidence type="ECO:0000313" key="1">
    <source>
        <dbReference type="EMBL" id="RLE50049.1"/>
    </source>
</evidence>